<dbReference type="InterPro" id="IPR036291">
    <property type="entry name" value="NAD(P)-bd_dom_sf"/>
</dbReference>
<dbReference type="EMBL" id="JASCXX010000010">
    <property type="protein sequence ID" value="MDI6449452.1"/>
    <property type="molecule type" value="Genomic_DNA"/>
</dbReference>
<dbReference type="InterPro" id="IPR019546">
    <property type="entry name" value="TAT_signal_bac_arc"/>
</dbReference>
<evidence type="ECO:0000259" key="1">
    <source>
        <dbReference type="Pfam" id="PF01408"/>
    </source>
</evidence>
<protein>
    <submittedName>
        <fullName evidence="3">Gfo/Idh/MocA family oxidoreductase</fullName>
    </submittedName>
</protein>
<feature type="domain" description="GFO/IDH/MocA-like oxidoreductase" evidence="2">
    <location>
        <begin position="184"/>
        <end position="319"/>
    </location>
</feature>
<evidence type="ECO:0000259" key="2">
    <source>
        <dbReference type="Pfam" id="PF22725"/>
    </source>
</evidence>
<reference evidence="3" key="1">
    <citation type="submission" date="2023-05" db="EMBL/GenBank/DDBJ databases">
        <title>Anaerotaeda fermentans gen. nov., sp. nov., a novel anaerobic planctomycete of the new family within the order Sedimentisphaerales isolated from Taman Peninsula, Russia.</title>
        <authorList>
            <person name="Khomyakova M.A."/>
            <person name="Merkel A.Y."/>
            <person name="Slobodkin A.I."/>
        </authorList>
    </citation>
    <scope>NUCLEOTIDE SEQUENCE</scope>
    <source>
        <strain evidence="3">M17dextr</strain>
    </source>
</reference>
<accession>A0AAW6TUZ8</accession>
<dbReference type="Pfam" id="PF10518">
    <property type="entry name" value="TAT_signal"/>
    <property type="match status" value="1"/>
</dbReference>
<dbReference type="InterPro" id="IPR050463">
    <property type="entry name" value="Gfo/Idh/MocA_oxidrdct_glycsds"/>
</dbReference>
<evidence type="ECO:0000313" key="3">
    <source>
        <dbReference type="EMBL" id="MDI6449452.1"/>
    </source>
</evidence>
<dbReference type="Gene3D" id="3.40.50.720">
    <property type="entry name" value="NAD(P)-binding Rossmann-like Domain"/>
    <property type="match status" value="1"/>
</dbReference>
<dbReference type="InterPro" id="IPR000683">
    <property type="entry name" value="Gfo/Idh/MocA-like_OxRdtase_N"/>
</dbReference>
<dbReference type="RefSeq" id="WP_349244858.1">
    <property type="nucleotide sequence ID" value="NZ_JASCXX010000010.1"/>
</dbReference>
<dbReference type="AlphaFoldDB" id="A0AAW6TUZ8"/>
<dbReference type="Pfam" id="PF01408">
    <property type="entry name" value="GFO_IDH_MocA"/>
    <property type="match status" value="1"/>
</dbReference>
<proteinExistence type="predicted"/>
<dbReference type="PANTHER" id="PTHR43818:SF5">
    <property type="entry name" value="OXIDOREDUCTASE FAMILY PROTEIN"/>
    <property type="match status" value="1"/>
</dbReference>
<dbReference type="InterPro" id="IPR006311">
    <property type="entry name" value="TAT_signal"/>
</dbReference>
<dbReference type="PANTHER" id="PTHR43818">
    <property type="entry name" value="BCDNA.GH03377"/>
    <property type="match status" value="1"/>
</dbReference>
<dbReference type="InterPro" id="IPR055170">
    <property type="entry name" value="GFO_IDH_MocA-like_dom"/>
</dbReference>
<dbReference type="GO" id="GO:0000166">
    <property type="term" value="F:nucleotide binding"/>
    <property type="evidence" value="ECO:0007669"/>
    <property type="project" value="InterPro"/>
</dbReference>
<dbReference type="Pfam" id="PF22725">
    <property type="entry name" value="GFO_IDH_MocA_C3"/>
    <property type="match status" value="1"/>
</dbReference>
<feature type="domain" description="Gfo/Idh/MocA-like oxidoreductase N-terminal" evidence="1">
    <location>
        <begin position="40"/>
        <end position="164"/>
    </location>
</feature>
<dbReference type="SUPFAM" id="SSF51735">
    <property type="entry name" value="NAD(P)-binding Rossmann-fold domains"/>
    <property type="match status" value="1"/>
</dbReference>
<dbReference type="NCBIfam" id="TIGR01409">
    <property type="entry name" value="TAT_signal_seq"/>
    <property type="match status" value="1"/>
</dbReference>
<keyword evidence="4" id="KW-1185">Reference proteome</keyword>
<evidence type="ECO:0000313" key="4">
    <source>
        <dbReference type="Proteomes" id="UP001431776"/>
    </source>
</evidence>
<name>A0AAW6TUZ8_9BACT</name>
<comment type="caution">
    <text evidence="3">The sequence shown here is derived from an EMBL/GenBank/DDBJ whole genome shotgun (WGS) entry which is preliminary data.</text>
</comment>
<dbReference type="PROSITE" id="PS51318">
    <property type="entry name" value="TAT"/>
    <property type="match status" value="1"/>
</dbReference>
<dbReference type="Proteomes" id="UP001431776">
    <property type="component" value="Unassembled WGS sequence"/>
</dbReference>
<dbReference type="SUPFAM" id="SSF55347">
    <property type="entry name" value="Glyceraldehyde-3-phosphate dehydrogenase-like, C-terminal domain"/>
    <property type="match status" value="1"/>
</dbReference>
<organism evidence="3 4">
    <name type="scientific">Anaerobaca lacustris</name>
    <dbReference type="NCBI Taxonomy" id="3044600"/>
    <lineage>
        <taxon>Bacteria</taxon>
        <taxon>Pseudomonadati</taxon>
        <taxon>Planctomycetota</taxon>
        <taxon>Phycisphaerae</taxon>
        <taxon>Sedimentisphaerales</taxon>
        <taxon>Anaerobacaceae</taxon>
        <taxon>Anaerobaca</taxon>
    </lineage>
</organism>
<gene>
    <name evidence="3" type="ORF">QJ522_10400</name>
</gene>
<dbReference type="Gene3D" id="3.30.360.10">
    <property type="entry name" value="Dihydrodipicolinate Reductase, domain 2"/>
    <property type="match status" value="1"/>
</dbReference>
<sequence length="423" mass="46990">MSQTANTNPLSRRDFIKASAASVAGLGLASRAYAAGSDTIRVGLIGCGGQGTRDLISCVRSSPGVEIVAMGDLFKDHLQQSLAKLKEEVPTAVKVQPDKQFVGFDAHRRVVQCDLDMVLLTAPPHWRAEHFQAAVEAGKHVFMEKPGGVDPVGIRSVIATAEVARQKRLSVVAGTQRRHSKKYRETIRRIHDGQIGEIVAAQVYWNGGDMLGYWQWWDKGNLSDMEWQCRSWPWFTWTSGDHIVEQHVHNLDVVNWALDAHPEQCMGMGGREVRDLGNIYDHFAVEYEYAKGVRVASQCRQINGTTSRIAERIVGTKGYADVDRGVIAGEKPFTYEGPDPDHYVQEMANLIQSIRDGSPINEGKQVAESTMNAIMGRMSAYSGRALKWDWAMKASKLDLRPPKYDWIDLPVRPVAIPGKTPLV</sequence>